<keyword evidence="3 6" id="KW-0812">Transmembrane</keyword>
<dbReference type="Proteomes" id="UP001497623">
    <property type="component" value="Unassembled WGS sequence"/>
</dbReference>
<comment type="similarity">
    <text evidence="2">Belongs to the G-protein coupled receptor 1 family.</text>
</comment>
<dbReference type="InterPro" id="IPR000276">
    <property type="entry name" value="GPCR_Rhodpsn"/>
</dbReference>
<dbReference type="SUPFAM" id="SSF81321">
    <property type="entry name" value="Family A G protein-coupled receptor-like"/>
    <property type="match status" value="1"/>
</dbReference>
<proteinExistence type="inferred from homology"/>
<keyword evidence="4 6" id="KW-1133">Transmembrane helix</keyword>
<feature type="transmembrane region" description="Helical" evidence="6">
    <location>
        <begin position="75"/>
        <end position="95"/>
    </location>
</feature>
<dbReference type="InterPro" id="IPR052954">
    <property type="entry name" value="GPCR-Ligand_Int"/>
</dbReference>
<reference evidence="8 9" key="1">
    <citation type="submission" date="2024-05" db="EMBL/GenBank/DDBJ databases">
        <authorList>
            <person name="Wallberg A."/>
        </authorList>
    </citation>
    <scope>NUCLEOTIDE SEQUENCE [LARGE SCALE GENOMIC DNA]</scope>
</reference>
<dbReference type="PANTHER" id="PTHR46641:SF2">
    <property type="entry name" value="FMRFAMIDE RECEPTOR"/>
    <property type="match status" value="1"/>
</dbReference>
<feature type="transmembrane region" description="Helical" evidence="6">
    <location>
        <begin position="264"/>
        <end position="287"/>
    </location>
</feature>
<comment type="caution">
    <text evidence="8">The sequence shown here is derived from an EMBL/GenBank/DDBJ whole genome shotgun (WGS) entry which is preliminary data.</text>
</comment>
<feature type="transmembrane region" description="Helical" evidence="6">
    <location>
        <begin position="42"/>
        <end position="63"/>
    </location>
</feature>
<evidence type="ECO:0000256" key="1">
    <source>
        <dbReference type="ARBA" id="ARBA00004370"/>
    </source>
</evidence>
<evidence type="ECO:0000259" key="7">
    <source>
        <dbReference type="PROSITE" id="PS50262"/>
    </source>
</evidence>
<evidence type="ECO:0000256" key="2">
    <source>
        <dbReference type="ARBA" id="ARBA00010663"/>
    </source>
</evidence>
<evidence type="ECO:0000313" key="8">
    <source>
        <dbReference type="EMBL" id="CAL4059104.1"/>
    </source>
</evidence>
<gene>
    <name evidence="8" type="ORF">MNOR_LOCUS383</name>
</gene>
<evidence type="ECO:0000256" key="5">
    <source>
        <dbReference type="ARBA" id="ARBA00023136"/>
    </source>
</evidence>
<feature type="non-terminal residue" evidence="8">
    <location>
        <position position="1"/>
    </location>
</feature>
<dbReference type="Pfam" id="PF00001">
    <property type="entry name" value="7tm_1"/>
    <property type="match status" value="1"/>
</dbReference>
<dbReference type="EMBL" id="CAXKWB010000083">
    <property type="protein sequence ID" value="CAL4059104.1"/>
    <property type="molecule type" value="Genomic_DNA"/>
</dbReference>
<evidence type="ECO:0000256" key="4">
    <source>
        <dbReference type="ARBA" id="ARBA00022989"/>
    </source>
</evidence>
<organism evidence="8 9">
    <name type="scientific">Meganyctiphanes norvegica</name>
    <name type="common">Northern krill</name>
    <name type="synonym">Thysanopoda norvegica</name>
    <dbReference type="NCBI Taxonomy" id="48144"/>
    <lineage>
        <taxon>Eukaryota</taxon>
        <taxon>Metazoa</taxon>
        <taxon>Ecdysozoa</taxon>
        <taxon>Arthropoda</taxon>
        <taxon>Crustacea</taxon>
        <taxon>Multicrustacea</taxon>
        <taxon>Malacostraca</taxon>
        <taxon>Eumalacostraca</taxon>
        <taxon>Eucarida</taxon>
        <taxon>Euphausiacea</taxon>
        <taxon>Euphausiidae</taxon>
        <taxon>Meganyctiphanes</taxon>
    </lineage>
</organism>
<keyword evidence="9" id="KW-1185">Reference proteome</keyword>
<sequence length="398" mass="45288">STTSAMGDTDSTALTTLGLANTAVVGPKREEVLELLAVTHGIILPILITWGVLINGFCLVVVDRPVLNKWHFNKYVKLLALVDMLGCLASAPAVICQRICYFSNYTVAFYYTHFGWTLVLLFRSYSVITILWMSYDRVLAIWNFQMFQRATKPEAFRRRLMFTILFGIIATLPCMAGGRVEETECTECDDDFDDDIDLWISKEAPSIHGQDLWFKVYLLLILIGHSVSLFILLALSVGLVVGLIKKRYENRPSAKKRRQFHHTITVLIINATYAFFNIPYMLVIIRLQGLPEEKVHCTYTIRIERLAAIGTCFLMLWHSANTLIIFIVNKDYRNEVKVVLSMIPCLRRYCIVYRDERSNSSLDTNTTAEFTLRHSMPVTTFPVLGASSMPLRAQSVIS</sequence>
<name>A0AAV2PHP6_MEGNR</name>
<feature type="transmembrane region" description="Helical" evidence="6">
    <location>
        <begin position="115"/>
        <end position="135"/>
    </location>
</feature>
<feature type="transmembrane region" description="Helical" evidence="6">
    <location>
        <begin position="216"/>
        <end position="244"/>
    </location>
</feature>
<dbReference type="GO" id="GO:0016020">
    <property type="term" value="C:membrane"/>
    <property type="evidence" value="ECO:0007669"/>
    <property type="project" value="UniProtKB-SubCell"/>
</dbReference>
<feature type="domain" description="G-protein coupled receptors family 1 profile" evidence="7">
    <location>
        <begin position="54"/>
        <end position="325"/>
    </location>
</feature>
<dbReference type="PROSITE" id="PS50262">
    <property type="entry name" value="G_PROTEIN_RECEP_F1_2"/>
    <property type="match status" value="1"/>
</dbReference>
<dbReference type="PANTHER" id="PTHR46641">
    <property type="entry name" value="FMRFAMIDE RECEPTOR-RELATED"/>
    <property type="match status" value="1"/>
</dbReference>
<feature type="transmembrane region" description="Helical" evidence="6">
    <location>
        <begin position="156"/>
        <end position="173"/>
    </location>
</feature>
<dbReference type="AlphaFoldDB" id="A0AAV2PHP6"/>
<evidence type="ECO:0000256" key="3">
    <source>
        <dbReference type="ARBA" id="ARBA00022692"/>
    </source>
</evidence>
<evidence type="ECO:0000256" key="6">
    <source>
        <dbReference type="SAM" id="Phobius"/>
    </source>
</evidence>
<accession>A0AAV2PHP6</accession>
<protein>
    <recommendedName>
        <fullName evidence="7">G-protein coupled receptors family 1 profile domain-containing protein</fullName>
    </recommendedName>
</protein>
<dbReference type="GO" id="GO:0004930">
    <property type="term" value="F:G protein-coupled receptor activity"/>
    <property type="evidence" value="ECO:0007669"/>
    <property type="project" value="InterPro"/>
</dbReference>
<dbReference type="InterPro" id="IPR017452">
    <property type="entry name" value="GPCR_Rhodpsn_7TM"/>
</dbReference>
<feature type="transmembrane region" description="Helical" evidence="6">
    <location>
        <begin position="307"/>
        <end position="328"/>
    </location>
</feature>
<keyword evidence="5 6" id="KW-0472">Membrane</keyword>
<evidence type="ECO:0000313" key="9">
    <source>
        <dbReference type="Proteomes" id="UP001497623"/>
    </source>
</evidence>
<comment type="subcellular location">
    <subcellularLocation>
        <location evidence="1">Membrane</location>
    </subcellularLocation>
</comment>
<dbReference type="Gene3D" id="1.20.1070.10">
    <property type="entry name" value="Rhodopsin 7-helix transmembrane proteins"/>
    <property type="match status" value="1"/>
</dbReference>